<reference evidence="3" key="1">
    <citation type="journal article" date="2012" name="Mol. Plant Microbe Interact.">
        <title>A highly conserved effector in Fusarium oxysporum is required for full virulence on Arabidopsis.</title>
        <authorList>
            <person name="Thatcher L.F."/>
            <person name="Gardiner D.M."/>
            <person name="Kazan K."/>
            <person name="Manners J."/>
        </authorList>
    </citation>
    <scope>NUCLEOTIDE SEQUENCE [LARGE SCALE GENOMIC DNA]</scope>
    <source>
        <strain evidence="3">Fo5176</strain>
    </source>
</reference>
<dbReference type="Proteomes" id="UP000002489">
    <property type="component" value="Unassembled WGS sequence"/>
</dbReference>
<dbReference type="AlphaFoldDB" id="A0A0D2Y4Z4"/>
<accession>A0A0D2Y4Z4</accession>
<protein>
    <submittedName>
        <fullName evidence="2">Uncharacterized protein</fullName>
    </submittedName>
</protein>
<evidence type="ECO:0000256" key="1">
    <source>
        <dbReference type="SAM" id="MobiDB-lite"/>
    </source>
</evidence>
<organism evidence="2 3">
    <name type="scientific">Fusarium oxysporum (strain Fo5176)</name>
    <name type="common">Fusarium vascular wilt</name>
    <dbReference type="NCBI Taxonomy" id="660025"/>
    <lineage>
        <taxon>Eukaryota</taxon>
        <taxon>Fungi</taxon>
        <taxon>Dikarya</taxon>
        <taxon>Ascomycota</taxon>
        <taxon>Pezizomycotina</taxon>
        <taxon>Sordariomycetes</taxon>
        <taxon>Hypocreomycetidae</taxon>
        <taxon>Hypocreales</taxon>
        <taxon>Nectriaceae</taxon>
        <taxon>Fusarium</taxon>
        <taxon>Fusarium oxysporum species complex</taxon>
    </lineage>
</organism>
<proteinExistence type="predicted"/>
<evidence type="ECO:0000313" key="3">
    <source>
        <dbReference type="Proteomes" id="UP000002489"/>
    </source>
</evidence>
<dbReference type="EnsemblFungi" id="FOXG_11348T0">
    <property type="protein sequence ID" value="FOXG_11348P0"/>
    <property type="gene ID" value="FOXG_11348"/>
</dbReference>
<name>A0A0D2Y4Z4_FUSOF</name>
<reference evidence="2" key="2">
    <citation type="submission" date="2025-08" db="UniProtKB">
        <authorList>
            <consortium name="EnsemblFungi"/>
        </authorList>
    </citation>
    <scope>IDENTIFICATION</scope>
    <source>
        <strain evidence="2">4287 / CBS 123668 / FGSC 9935 / NRRL 34936</strain>
    </source>
</reference>
<evidence type="ECO:0000313" key="2">
    <source>
        <dbReference type="EnsemblFungi" id="FOXG_11348P0"/>
    </source>
</evidence>
<sequence>MLAIKQRPQNPVLISRYLACRLKIPSTWLVICVIEDSKATRRTSGEVLTLLITIDLVRAIAFPSPEAGASAEVVLVKRFQPSWLLMAASASANARDCSNSVIPVSGATGRPCTAQETVSRNWLRQNVPNKGHNRDKEPVRLRAEPDSSDGIIRTAMQECSSEAEKSKIELRELRKAFRCENIKSELLLALPHRSSEKSDEVWH</sequence>
<feature type="region of interest" description="Disordered" evidence="1">
    <location>
        <begin position="126"/>
        <end position="146"/>
    </location>
</feature>
<feature type="compositionally biased region" description="Basic and acidic residues" evidence="1">
    <location>
        <begin position="132"/>
        <end position="145"/>
    </location>
</feature>